<evidence type="ECO:0000259" key="1">
    <source>
        <dbReference type="Pfam" id="PF01890"/>
    </source>
</evidence>
<dbReference type="Proteomes" id="UP000598227">
    <property type="component" value="Unassembled WGS sequence"/>
</dbReference>
<dbReference type="InterPro" id="IPR002750">
    <property type="entry name" value="CobE/GbiG_C"/>
</dbReference>
<keyword evidence="5" id="KW-1185">Reference proteome</keyword>
<protein>
    <submittedName>
        <fullName evidence="3">Cobalamin biosynthesis protein</fullName>
    </submittedName>
    <submittedName>
        <fullName evidence="2">Cobalt-precorrin 5A hydrolase</fullName>
        <ecNumber evidence="2">3.7.1.12</ecNumber>
    </submittedName>
</protein>
<dbReference type="EC" id="3.7.1.12" evidence="2"/>
<dbReference type="Proteomes" id="UP000532373">
    <property type="component" value="Unassembled WGS sequence"/>
</dbReference>
<dbReference type="AlphaFoldDB" id="A0A8E1WAY7"/>
<dbReference type="EMBL" id="JACZEP010000007">
    <property type="protein sequence ID" value="MBE1206837.1"/>
    <property type="molecule type" value="Genomic_DNA"/>
</dbReference>
<evidence type="ECO:0000313" key="5">
    <source>
        <dbReference type="Proteomes" id="UP000598227"/>
    </source>
</evidence>
<dbReference type="InterPro" id="IPR052553">
    <property type="entry name" value="CbiG_hydrolase"/>
</dbReference>
<sequence length="128" mass="12466">MMVAGIGCRKGAAHEDILSAIETALEAHGLAVTALTALATATLKRDEPGILSAARQLDLPLLVVDDAALAAVASRTLSHSQASQQAAGTPSVSEAAALAAAGTNATLLGPRTIVGPATCAIATSGATA</sequence>
<dbReference type="Gene3D" id="3.30.420.180">
    <property type="entry name" value="CobE/GbiG C-terminal domain"/>
    <property type="match status" value="1"/>
</dbReference>
<dbReference type="PANTHER" id="PTHR37477">
    <property type="entry name" value="COBALT-PRECORRIN-5A HYDROLASE"/>
    <property type="match status" value="1"/>
</dbReference>
<organism evidence="2 4">
    <name type="scientific">Aminobacter carboxidus</name>
    <dbReference type="NCBI Taxonomy" id="376165"/>
    <lineage>
        <taxon>Bacteria</taxon>
        <taxon>Pseudomonadati</taxon>
        <taxon>Pseudomonadota</taxon>
        <taxon>Alphaproteobacteria</taxon>
        <taxon>Hyphomicrobiales</taxon>
        <taxon>Phyllobacteriaceae</taxon>
        <taxon>Aminobacter</taxon>
    </lineage>
</organism>
<accession>A0A8E1WAY7</accession>
<reference evidence="2 4" key="1">
    <citation type="submission" date="2020-08" db="EMBL/GenBank/DDBJ databases">
        <title>Genomic Encyclopedia of Type Strains, Phase IV (KMG-IV): sequencing the most valuable type-strain genomes for metagenomic binning, comparative biology and taxonomic classification.</title>
        <authorList>
            <person name="Goeker M."/>
        </authorList>
    </citation>
    <scope>NUCLEOTIDE SEQUENCE [LARGE SCALE GENOMIC DNA]</scope>
    <source>
        <strain evidence="2 4">DSM 17454</strain>
    </source>
</reference>
<dbReference type="EMBL" id="JACHGI010000001">
    <property type="protein sequence ID" value="MBB6464653.1"/>
    <property type="molecule type" value="Genomic_DNA"/>
</dbReference>
<dbReference type="GO" id="GO:0009236">
    <property type="term" value="P:cobalamin biosynthetic process"/>
    <property type="evidence" value="ECO:0007669"/>
    <property type="project" value="InterPro"/>
</dbReference>
<reference evidence="3 5" key="2">
    <citation type="submission" date="2020-09" db="EMBL/GenBank/DDBJ databases">
        <title>Draft Genome Sequence of Aminobacter carboxidus type strain DSM 1086, a soil Gram-negative carboxydobacterium.</title>
        <authorList>
            <person name="Turrini P."/>
            <person name="Tescari M."/>
            <person name="Artuso I."/>
            <person name="Lugli G.A."/>
            <person name="Frangipani E."/>
            <person name="Ventura M."/>
            <person name="Visca P."/>
        </authorList>
    </citation>
    <scope>NUCLEOTIDE SEQUENCE [LARGE SCALE GENOMIC DNA]</scope>
    <source>
        <strain evidence="3 5">DSM 1086</strain>
    </source>
</reference>
<proteinExistence type="predicted"/>
<dbReference type="RefSeq" id="WP_184767229.1">
    <property type="nucleotide sequence ID" value="NZ_JACHGI010000001.1"/>
</dbReference>
<dbReference type="InterPro" id="IPR036518">
    <property type="entry name" value="CobE/GbiG_C_sf"/>
</dbReference>
<gene>
    <name evidence="2" type="ORF">HNQ96_000500</name>
    <name evidence="3" type="ORF">IHE39_21300</name>
</gene>
<keyword evidence="2" id="KW-0378">Hydrolase</keyword>
<evidence type="ECO:0000313" key="2">
    <source>
        <dbReference type="EMBL" id="MBB6464653.1"/>
    </source>
</evidence>
<evidence type="ECO:0000313" key="4">
    <source>
        <dbReference type="Proteomes" id="UP000532373"/>
    </source>
</evidence>
<dbReference type="GO" id="GO:0043779">
    <property type="term" value="F:cobalt-precorrin-5A acetaldehyde-lyase activity"/>
    <property type="evidence" value="ECO:0007669"/>
    <property type="project" value="UniProtKB-EC"/>
</dbReference>
<dbReference type="SUPFAM" id="SSF159664">
    <property type="entry name" value="CobE/GbiG C-terminal domain-like"/>
    <property type="match status" value="1"/>
</dbReference>
<feature type="domain" description="CobE/GbiG C-terminal" evidence="1">
    <location>
        <begin position="3"/>
        <end position="122"/>
    </location>
</feature>
<dbReference type="Pfam" id="PF01890">
    <property type="entry name" value="CbiG_C"/>
    <property type="match status" value="1"/>
</dbReference>
<dbReference type="PANTHER" id="PTHR37477:SF1">
    <property type="entry name" value="COBALT-PRECORRIN-5A HYDROLASE"/>
    <property type="match status" value="1"/>
</dbReference>
<evidence type="ECO:0000313" key="3">
    <source>
        <dbReference type="EMBL" id="MBE1206837.1"/>
    </source>
</evidence>
<comment type="caution">
    <text evidence="2">The sequence shown here is derived from an EMBL/GenBank/DDBJ whole genome shotgun (WGS) entry which is preliminary data.</text>
</comment>
<name>A0A8E1WAY7_9HYPH</name>